<dbReference type="InterPro" id="IPR001375">
    <property type="entry name" value="Peptidase_S9_cat"/>
</dbReference>
<evidence type="ECO:0000259" key="5">
    <source>
        <dbReference type="Pfam" id="PF00930"/>
    </source>
</evidence>
<dbReference type="Pfam" id="PF00326">
    <property type="entry name" value="Peptidase_S9"/>
    <property type="match status" value="1"/>
</dbReference>
<dbReference type="InterPro" id="IPR050278">
    <property type="entry name" value="Serine_Prot_S9B/DPPIV"/>
</dbReference>
<keyword evidence="2" id="KW-0378">Hydrolase</keyword>
<feature type="signal peptide" evidence="3">
    <location>
        <begin position="1"/>
        <end position="39"/>
    </location>
</feature>
<dbReference type="AlphaFoldDB" id="A0A327R190"/>
<dbReference type="SUPFAM" id="SSF53474">
    <property type="entry name" value="alpha/beta-Hydrolases"/>
    <property type="match status" value="1"/>
</dbReference>
<dbReference type="GO" id="GO:0004252">
    <property type="term" value="F:serine-type endopeptidase activity"/>
    <property type="evidence" value="ECO:0007669"/>
    <property type="project" value="InterPro"/>
</dbReference>
<comment type="caution">
    <text evidence="6">The sequence shown here is derived from an EMBL/GenBank/DDBJ whole genome shotgun (WGS) entry which is preliminary data.</text>
</comment>
<feature type="chain" id="PRO_5016374642" evidence="3">
    <location>
        <begin position="40"/>
        <end position="728"/>
    </location>
</feature>
<dbReference type="InterPro" id="IPR029058">
    <property type="entry name" value="AB_hydrolase_fold"/>
</dbReference>
<dbReference type="GO" id="GO:0008239">
    <property type="term" value="F:dipeptidyl-peptidase activity"/>
    <property type="evidence" value="ECO:0007669"/>
    <property type="project" value="TreeGrafter"/>
</dbReference>
<organism evidence="6 7">
    <name type="scientific">Chitinophaga skermanii</name>
    <dbReference type="NCBI Taxonomy" id="331697"/>
    <lineage>
        <taxon>Bacteria</taxon>
        <taxon>Pseudomonadati</taxon>
        <taxon>Bacteroidota</taxon>
        <taxon>Chitinophagia</taxon>
        <taxon>Chitinophagales</taxon>
        <taxon>Chitinophagaceae</taxon>
        <taxon>Chitinophaga</taxon>
    </lineage>
</organism>
<dbReference type="Gene3D" id="3.40.50.1820">
    <property type="entry name" value="alpha/beta hydrolase"/>
    <property type="match status" value="1"/>
</dbReference>
<dbReference type="PANTHER" id="PTHR11731:SF193">
    <property type="entry name" value="DIPEPTIDYL PEPTIDASE 9"/>
    <property type="match status" value="1"/>
</dbReference>
<reference evidence="6 7" key="1">
    <citation type="submission" date="2018-06" db="EMBL/GenBank/DDBJ databases">
        <title>Genomic Encyclopedia of Archaeal and Bacterial Type Strains, Phase II (KMG-II): from individual species to whole genera.</title>
        <authorList>
            <person name="Goeker M."/>
        </authorList>
    </citation>
    <scope>NUCLEOTIDE SEQUENCE [LARGE SCALE GENOMIC DNA]</scope>
    <source>
        <strain evidence="6 7">DSM 23857</strain>
    </source>
</reference>
<dbReference type="Proteomes" id="UP000249547">
    <property type="component" value="Unassembled WGS sequence"/>
</dbReference>
<gene>
    <name evidence="6" type="ORF">LX64_00003</name>
</gene>
<evidence type="ECO:0000256" key="3">
    <source>
        <dbReference type="SAM" id="SignalP"/>
    </source>
</evidence>
<evidence type="ECO:0000256" key="2">
    <source>
        <dbReference type="ARBA" id="ARBA00022801"/>
    </source>
</evidence>
<proteinExistence type="predicted"/>
<keyword evidence="7" id="KW-1185">Reference proteome</keyword>
<dbReference type="SUPFAM" id="SSF82171">
    <property type="entry name" value="DPP6 N-terminal domain-like"/>
    <property type="match status" value="1"/>
</dbReference>
<dbReference type="GO" id="GO:0006508">
    <property type="term" value="P:proteolysis"/>
    <property type="evidence" value="ECO:0007669"/>
    <property type="project" value="UniProtKB-KW"/>
</dbReference>
<name>A0A327R190_9BACT</name>
<sequence length="728" mass="83051">MQMRLQLQTSQLIMRSKHKILPVAITGLAMLAMSHSASAQKKELGFEDIFKRPPAGLTNQLPFVTGWADNDAYLEMRREANGSMKTWKVNALTGKDEVYVPPVGTHNTVFVRENDVFIKSPEGVETRLTNDKEEEKNPTLSPDEKFVAFTRNNNLYSVEVASKKETQYTTDGSDVIYNGWASWVYFEEILGRPTRYRAFWWSPDSKNIAYMRFDDTKVPVFPIYSEKGQHGYLENTRYPKAGDPNPEVKVGIVPVGGGATVWADFNPKDDQYFGTPFWTPDGSTLWLQWMPRQQDNLKIYAINPATGAKKEVYDEKQKTWVDWFKDVYFLQGGKGFMVMSDKSGWDHIYHYNMDGSLKTQITNGNWRVKDVLYVDEKKQLVYFTARKEATTRFDLYKVSLKGGAPTRLTFGDFSHDVKLSPNGTYFVTTYSNLKTPTRIALLNTNGKVIKELGNAKGAEFDNYNLATNDLRTYKTRDGLELPMTIMWPLHMEAGKKYPVIISIYGGPDAGTVYDTWKNDLSAQWLSKEGIIQVAVDNRAGGHLGKVGMNYIHRNLGIHEIEDFMDAAKWLTTQAGVDASKMCITGGSFGGYMTAMALTYGADVFTHGIANYSVTDWALYDSHYTERYMDTPQENPEGYKNTNVMTHAEKYKGLLRIVHGTMDDNVHMQNSIQLVDKLENLNKHFEFMVYPGERHGWGGVKRIHSRDESYRFYYQNLLNKPFPAAFNQK</sequence>
<evidence type="ECO:0000259" key="4">
    <source>
        <dbReference type="Pfam" id="PF00326"/>
    </source>
</evidence>
<feature type="domain" description="Peptidase S9 prolyl oligopeptidase catalytic" evidence="4">
    <location>
        <begin position="519"/>
        <end position="716"/>
    </location>
</feature>
<evidence type="ECO:0000313" key="7">
    <source>
        <dbReference type="Proteomes" id="UP000249547"/>
    </source>
</evidence>
<dbReference type="PROSITE" id="PS00708">
    <property type="entry name" value="PRO_ENDOPEP_SER"/>
    <property type="match status" value="1"/>
</dbReference>
<dbReference type="InterPro" id="IPR002469">
    <property type="entry name" value="Peptidase_S9B_N"/>
</dbReference>
<dbReference type="EMBL" id="QLLL01000001">
    <property type="protein sequence ID" value="RAJ10401.1"/>
    <property type="molecule type" value="Genomic_DNA"/>
</dbReference>
<dbReference type="Pfam" id="PF00930">
    <property type="entry name" value="DPPIV_N"/>
    <property type="match status" value="1"/>
</dbReference>
<feature type="domain" description="Dipeptidylpeptidase IV N-terminal" evidence="5">
    <location>
        <begin position="127"/>
        <end position="437"/>
    </location>
</feature>
<keyword evidence="1" id="KW-0645">Protease</keyword>
<evidence type="ECO:0000313" key="6">
    <source>
        <dbReference type="EMBL" id="RAJ10401.1"/>
    </source>
</evidence>
<protein>
    <submittedName>
        <fullName evidence="6">Dipeptidyl-peptidase-4</fullName>
    </submittedName>
</protein>
<dbReference type="PANTHER" id="PTHR11731">
    <property type="entry name" value="PROTEASE FAMILY S9B,C DIPEPTIDYL-PEPTIDASE IV-RELATED"/>
    <property type="match status" value="1"/>
</dbReference>
<accession>A0A327R190</accession>
<dbReference type="InterPro" id="IPR002471">
    <property type="entry name" value="Pept_S9_AS"/>
</dbReference>
<keyword evidence="3" id="KW-0732">Signal</keyword>
<evidence type="ECO:0000256" key="1">
    <source>
        <dbReference type="ARBA" id="ARBA00022670"/>
    </source>
</evidence>
<dbReference type="Gene3D" id="2.140.10.30">
    <property type="entry name" value="Dipeptidylpeptidase IV, N-terminal domain"/>
    <property type="match status" value="1"/>
</dbReference>